<gene>
    <name evidence="10" type="ORF">DAPPUDRAFT_1432</name>
</gene>
<dbReference type="InterPro" id="IPR018501">
    <property type="entry name" value="DDT_dom"/>
</dbReference>
<evidence type="ECO:0000256" key="6">
    <source>
        <dbReference type="PROSITE-ProRule" id="PRU00146"/>
    </source>
</evidence>
<evidence type="ECO:0000256" key="4">
    <source>
        <dbReference type="ARBA" id="ARBA00022833"/>
    </source>
</evidence>
<dbReference type="PROSITE" id="PS50016">
    <property type="entry name" value="ZF_PHD_2"/>
    <property type="match status" value="1"/>
</dbReference>
<dbReference type="STRING" id="6669.E9HRJ4"/>
<evidence type="ECO:0000256" key="2">
    <source>
        <dbReference type="ARBA" id="ARBA00022723"/>
    </source>
</evidence>
<keyword evidence="11" id="KW-1185">Reference proteome</keyword>
<dbReference type="CDD" id="cd15559">
    <property type="entry name" value="PHD1_BPTF"/>
    <property type="match status" value="1"/>
</dbReference>
<evidence type="ECO:0000313" key="10">
    <source>
        <dbReference type="EMBL" id="EFX65623.1"/>
    </source>
</evidence>
<keyword evidence="4" id="KW-0862">Zinc</keyword>
<dbReference type="PANTHER" id="PTHR45975:SF2">
    <property type="entry name" value="NUCLEOSOME-REMODELING FACTOR SUBUNIT BPTF"/>
    <property type="match status" value="1"/>
</dbReference>
<proteinExistence type="predicted"/>
<dbReference type="SUPFAM" id="SSF57903">
    <property type="entry name" value="FYVE/PHD zinc finger"/>
    <property type="match status" value="1"/>
</dbReference>
<dbReference type="InterPro" id="IPR001965">
    <property type="entry name" value="Znf_PHD"/>
</dbReference>
<feature type="non-terminal residue" evidence="10">
    <location>
        <position position="1"/>
    </location>
</feature>
<comment type="subcellular location">
    <subcellularLocation>
        <location evidence="1">Nucleus</location>
    </subcellularLocation>
</comment>
<dbReference type="InterPro" id="IPR011011">
    <property type="entry name" value="Znf_FYVE_PHD"/>
</dbReference>
<protein>
    <recommendedName>
        <fullName evidence="12">PHD-type domain-containing protein</fullName>
    </recommendedName>
</protein>
<evidence type="ECO:0000256" key="7">
    <source>
        <dbReference type="SAM" id="MobiDB-lite"/>
    </source>
</evidence>
<dbReference type="PhylomeDB" id="E9HRJ4"/>
<dbReference type="Gene3D" id="3.30.40.10">
    <property type="entry name" value="Zinc/RING finger domain, C3HC4 (zinc finger)"/>
    <property type="match status" value="1"/>
</dbReference>
<dbReference type="Pfam" id="PF02791">
    <property type="entry name" value="DDT"/>
    <property type="match status" value="1"/>
</dbReference>
<dbReference type="InterPro" id="IPR013083">
    <property type="entry name" value="Znf_RING/FYVE/PHD"/>
</dbReference>
<dbReference type="PROSITE" id="PS01359">
    <property type="entry name" value="ZF_PHD_1"/>
    <property type="match status" value="1"/>
</dbReference>
<evidence type="ECO:0000256" key="3">
    <source>
        <dbReference type="ARBA" id="ARBA00022771"/>
    </source>
</evidence>
<dbReference type="OrthoDB" id="784962at2759"/>
<dbReference type="GO" id="GO:0006357">
    <property type="term" value="P:regulation of transcription by RNA polymerase II"/>
    <property type="evidence" value="ECO:0000318"/>
    <property type="project" value="GO_Central"/>
</dbReference>
<evidence type="ECO:0000256" key="1">
    <source>
        <dbReference type="ARBA" id="ARBA00004123"/>
    </source>
</evidence>
<evidence type="ECO:0000259" key="9">
    <source>
        <dbReference type="PROSITE" id="PS50827"/>
    </source>
</evidence>
<evidence type="ECO:0000313" key="11">
    <source>
        <dbReference type="Proteomes" id="UP000000305"/>
    </source>
</evidence>
<dbReference type="eggNOG" id="KOG1473">
    <property type="taxonomic scope" value="Eukaryota"/>
</dbReference>
<accession>E9HRJ4</accession>
<evidence type="ECO:0000256" key="5">
    <source>
        <dbReference type="ARBA" id="ARBA00023242"/>
    </source>
</evidence>
<dbReference type="Proteomes" id="UP000000305">
    <property type="component" value="Unassembled WGS sequence"/>
</dbReference>
<dbReference type="InParanoid" id="E9HRJ4"/>
<dbReference type="InterPro" id="IPR038028">
    <property type="entry name" value="BPTF"/>
</dbReference>
<feature type="non-terminal residue" evidence="10">
    <location>
        <position position="646"/>
    </location>
</feature>
<keyword evidence="5" id="KW-0539">Nucleus</keyword>
<name>E9HRJ4_DAPPU</name>
<dbReference type="GO" id="GO:0016589">
    <property type="term" value="C:NURF complex"/>
    <property type="evidence" value="ECO:0000318"/>
    <property type="project" value="GO_Central"/>
</dbReference>
<feature type="region of interest" description="Disordered" evidence="7">
    <location>
        <begin position="1"/>
        <end position="46"/>
    </location>
</feature>
<organism evidence="10 11">
    <name type="scientific">Daphnia pulex</name>
    <name type="common">Water flea</name>
    <dbReference type="NCBI Taxonomy" id="6669"/>
    <lineage>
        <taxon>Eukaryota</taxon>
        <taxon>Metazoa</taxon>
        <taxon>Ecdysozoa</taxon>
        <taxon>Arthropoda</taxon>
        <taxon>Crustacea</taxon>
        <taxon>Branchiopoda</taxon>
        <taxon>Diplostraca</taxon>
        <taxon>Cladocera</taxon>
        <taxon>Anomopoda</taxon>
        <taxon>Daphniidae</taxon>
        <taxon>Daphnia</taxon>
    </lineage>
</organism>
<feature type="domain" description="DDT" evidence="9">
    <location>
        <begin position="102"/>
        <end position="162"/>
    </location>
</feature>
<dbReference type="PANTHER" id="PTHR45975">
    <property type="entry name" value="NUCLEOSOME-REMODELING FACTOR SUBUNIT BPTF"/>
    <property type="match status" value="1"/>
</dbReference>
<evidence type="ECO:0000259" key="8">
    <source>
        <dbReference type="PROSITE" id="PS50016"/>
    </source>
</evidence>
<sequence>NDYHYGSDFYSGCDSDGPSSQGEDAELDVESDVDIPISKPESDKLDDNASDISILNHNSSMRKIVESSIKSLPTPLPIWLQSDQDLPVLTLPKSSEDLLLPTHQVLPACAIYEVLRKFSSEVRLSPFRLEDFMAALQSEEMTTLLAEVHVQLLKSMLREEDVQQTWFGPLDQKDSTYSVLNFADTLTWPEVMRIYMQSDPTFAPALSLLESCEYPFTTCDVRLNLLKILTDHFLCKTAVRQKFLSEGNIKYNDHCRVCHKVGDLLCCETCPAVYHLHCLDPPLEHVPNEDWQCPICTAQLCKGVTDCLSDVERSGFLCRQESLGYDRHGRKYCFIARRIFVEETGSREEIDGDEETIAVEDRKTWYYSSPHQFEQLLAALNKTDFEKALCQELYNLRPEILRQMALTIQLTNKNKGNNKSYLELDEEVAREASQTVVKVEKEEDGEADENLSVDAIKTEKEKIETDEVVEECGERSGTPTKSKSQSPLPADVIFKLGMEGRHKTYVNQYTSNPLALNKNQEAEERDRKRYLSHKFSITGCGEFKWLGSTFGNRTIMQQTVRSTLLQLHSQLPAIFMHPNWAGSMRKSWIQAVNQSVSPADLGRVLSILVACIRPVVFSSVWHESLGHIRLQRQTALEREERKKVDK</sequence>
<dbReference type="AlphaFoldDB" id="E9HRJ4"/>
<keyword evidence="3 6" id="KW-0863">Zinc-finger</keyword>
<dbReference type="InterPro" id="IPR028941">
    <property type="entry name" value="WHIM2_dom"/>
</dbReference>
<dbReference type="SMART" id="SM00249">
    <property type="entry name" value="PHD"/>
    <property type="match status" value="1"/>
</dbReference>
<keyword evidence="2" id="KW-0479">Metal-binding</keyword>
<dbReference type="KEGG" id="dpx:DAPPUDRAFT_1432"/>
<dbReference type="PROSITE" id="PS50827">
    <property type="entry name" value="DDT"/>
    <property type="match status" value="1"/>
</dbReference>
<dbReference type="InterPro" id="IPR019786">
    <property type="entry name" value="Zinc_finger_PHD-type_CS"/>
</dbReference>
<reference evidence="10 11" key="1">
    <citation type="journal article" date="2011" name="Science">
        <title>The ecoresponsive genome of Daphnia pulex.</title>
        <authorList>
            <person name="Colbourne J.K."/>
            <person name="Pfrender M.E."/>
            <person name="Gilbert D."/>
            <person name="Thomas W.K."/>
            <person name="Tucker A."/>
            <person name="Oakley T.H."/>
            <person name="Tokishita S."/>
            <person name="Aerts A."/>
            <person name="Arnold G.J."/>
            <person name="Basu M.K."/>
            <person name="Bauer D.J."/>
            <person name="Caceres C.E."/>
            <person name="Carmel L."/>
            <person name="Casola C."/>
            <person name="Choi J.H."/>
            <person name="Detter J.C."/>
            <person name="Dong Q."/>
            <person name="Dusheyko S."/>
            <person name="Eads B.D."/>
            <person name="Frohlich T."/>
            <person name="Geiler-Samerotte K.A."/>
            <person name="Gerlach D."/>
            <person name="Hatcher P."/>
            <person name="Jogdeo S."/>
            <person name="Krijgsveld J."/>
            <person name="Kriventseva E.V."/>
            <person name="Kultz D."/>
            <person name="Laforsch C."/>
            <person name="Lindquist E."/>
            <person name="Lopez J."/>
            <person name="Manak J.R."/>
            <person name="Muller J."/>
            <person name="Pangilinan J."/>
            <person name="Patwardhan R.P."/>
            <person name="Pitluck S."/>
            <person name="Pritham E.J."/>
            <person name="Rechtsteiner A."/>
            <person name="Rho M."/>
            <person name="Rogozin I.B."/>
            <person name="Sakarya O."/>
            <person name="Salamov A."/>
            <person name="Schaack S."/>
            <person name="Shapiro H."/>
            <person name="Shiga Y."/>
            <person name="Skalitzky C."/>
            <person name="Smith Z."/>
            <person name="Souvorov A."/>
            <person name="Sung W."/>
            <person name="Tang Z."/>
            <person name="Tsuchiya D."/>
            <person name="Tu H."/>
            <person name="Vos H."/>
            <person name="Wang M."/>
            <person name="Wolf Y.I."/>
            <person name="Yamagata H."/>
            <person name="Yamada T."/>
            <person name="Ye Y."/>
            <person name="Shaw J.R."/>
            <person name="Andrews J."/>
            <person name="Crease T.J."/>
            <person name="Tang H."/>
            <person name="Lucas S.M."/>
            <person name="Robertson H.M."/>
            <person name="Bork P."/>
            <person name="Koonin E.V."/>
            <person name="Zdobnov E.M."/>
            <person name="Grigoriev I.V."/>
            <person name="Lynch M."/>
            <person name="Boore J.L."/>
        </authorList>
    </citation>
    <scope>NUCLEOTIDE SEQUENCE [LARGE SCALE GENOMIC DNA]</scope>
</reference>
<dbReference type="HOGENOM" id="CLU_019033_0_0_1"/>
<dbReference type="SMART" id="SM00571">
    <property type="entry name" value="DDT"/>
    <property type="match status" value="1"/>
</dbReference>
<dbReference type="OMA" id="NRESWID"/>
<feature type="compositionally biased region" description="Acidic residues" evidence="7">
    <location>
        <begin position="23"/>
        <end position="33"/>
    </location>
</feature>
<dbReference type="GO" id="GO:0008270">
    <property type="term" value="F:zinc ion binding"/>
    <property type="evidence" value="ECO:0007669"/>
    <property type="project" value="UniProtKB-KW"/>
</dbReference>
<dbReference type="Pfam" id="PF15613">
    <property type="entry name" value="WSD"/>
    <property type="match status" value="1"/>
</dbReference>
<feature type="domain" description="PHD-type" evidence="8">
    <location>
        <begin position="252"/>
        <end position="299"/>
    </location>
</feature>
<dbReference type="GO" id="GO:0000978">
    <property type="term" value="F:RNA polymerase II cis-regulatory region sequence-specific DNA binding"/>
    <property type="evidence" value="ECO:0000318"/>
    <property type="project" value="GO_Central"/>
</dbReference>
<dbReference type="Pfam" id="PF00628">
    <property type="entry name" value="PHD"/>
    <property type="match status" value="1"/>
</dbReference>
<evidence type="ECO:0008006" key="12">
    <source>
        <dbReference type="Google" id="ProtNLM"/>
    </source>
</evidence>
<dbReference type="InterPro" id="IPR019787">
    <property type="entry name" value="Znf_PHD-finger"/>
</dbReference>
<dbReference type="EMBL" id="GL732737">
    <property type="protein sequence ID" value="EFX65623.1"/>
    <property type="molecule type" value="Genomic_DNA"/>
</dbReference>